<protein>
    <submittedName>
        <fullName evidence="2">Uncharacterized protein</fullName>
    </submittedName>
</protein>
<sequence>MKTWLVILLIAFALIAGYKFSGYQHQLSESNADKARLTTVLARSRATETSELKVIKPAAKLATGNTTTGNTAADKSKDNQLAQSQAREAMQAGKSDSSSKAPAAFYAETEGSLATFFALPPNNELFVLNSVTCRGGLCEVVGEYDGSETELFLVIKALEQEPWWQFGSPIVSTQLAQRGLKLNVSFAAQHQPNANLKYKENMQAELKQKVASAG</sequence>
<evidence type="ECO:0000313" key="2">
    <source>
        <dbReference type="EMBL" id="AMJ80146.1"/>
    </source>
</evidence>
<dbReference type="AlphaFoldDB" id="A0AAC8XN85"/>
<evidence type="ECO:0000256" key="1">
    <source>
        <dbReference type="SAM" id="MobiDB-lite"/>
    </source>
</evidence>
<dbReference type="EMBL" id="CP013928">
    <property type="protein sequence ID" value="AMJ80146.1"/>
    <property type="molecule type" value="Genomic_DNA"/>
</dbReference>
<gene>
    <name evidence="2" type="ORF">AV942_18535</name>
</gene>
<reference evidence="2 3" key="1">
    <citation type="submission" date="2015-12" db="EMBL/GenBank/DDBJ databases">
        <title>Intraspecies pangenome expansion in the marine bacterium Alteromonas.</title>
        <authorList>
            <person name="Lopez-Perez M."/>
            <person name="Rodriguez-Valera F."/>
        </authorList>
    </citation>
    <scope>NUCLEOTIDE SEQUENCE [LARGE SCALE GENOMIC DNA]</scope>
    <source>
        <strain evidence="2 3">UM8</strain>
    </source>
</reference>
<name>A0AAC8XN85_9ALTE</name>
<proteinExistence type="predicted"/>
<dbReference type="Proteomes" id="UP000061468">
    <property type="component" value="Chromosome"/>
</dbReference>
<feature type="region of interest" description="Disordered" evidence="1">
    <location>
        <begin position="65"/>
        <end position="97"/>
    </location>
</feature>
<evidence type="ECO:0000313" key="3">
    <source>
        <dbReference type="Proteomes" id="UP000061468"/>
    </source>
</evidence>
<organism evidence="2 3">
    <name type="scientific">Alteromonas mediterranea</name>
    <dbReference type="NCBI Taxonomy" id="314275"/>
    <lineage>
        <taxon>Bacteria</taxon>
        <taxon>Pseudomonadati</taxon>
        <taxon>Pseudomonadota</taxon>
        <taxon>Gammaproteobacteria</taxon>
        <taxon>Alteromonadales</taxon>
        <taxon>Alteromonadaceae</taxon>
        <taxon>Alteromonas/Salinimonas group</taxon>
        <taxon>Alteromonas</taxon>
    </lineage>
</organism>
<accession>A0AAC8XN85</accession>
<dbReference type="RefSeq" id="WP_015068357.1">
    <property type="nucleotide sequence ID" value="NZ_CP013928.1"/>
</dbReference>